<dbReference type="InterPro" id="IPR008927">
    <property type="entry name" value="6-PGluconate_DH-like_C_sf"/>
</dbReference>
<evidence type="ECO:0000313" key="6">
    <source>
        <dbReference type="Proteomes" id="UP000199340"/>
    </source>
</evidence>
<keyword evidence="6" id="KW-1185">Reference proteome</keyword>
<dbReference type="STRING" id="490829.SAMN05421850_101169"/>
<evidence type="ECO:0000313" key="5">
    <source>
        <dbReference type="EMBL" id="SDH96195.1"/>
    </source>
</evidence>
<dbReference type="InterPro" id="IPR036291">
    <property type="entry name" value="NAD(P)-bd_dom_sf"/>
</dbReference>
<dbReference type="GO" id="GO:0016616">
    <property type="term" value="F:oxidoreductase activity, acting on the CH-OH group of donors, NAD or NADP as acceptor"/>
    <property type="evidence" value="ECO:0007669"/>
    <property type="project" value="InterPro"/>
</dbReference>
<evidence type="ECO:0000256" key="1">
    <source>
        <dbReference type="ARBA" id="ARBA00023002"/>
    </source>
</evidence>
<dbReference type="PIRSF" id="PIRSF000105">
    <property type="entry name" value="HCDH"/>
    <property type="match status" value="1"/>
</dbReference>
<dbReference type="InterPro" id="IPR013328">
    <property type="entry name" value="6PGD_dom2"/>
</dbReference>
<dbReference type="Gene3D" id="3.40.50.720">
    <property type="entry name" value="NAD(P)-binding Rossmann-like Domain"/>
    <property type="match status" value="1"/>
</dbReference>
<dbReference type="SUPFAM" id="SSF51735">
    <property type="entry name" value="NAD(P)-binding Rossmann-fold domains"/>
    <property type="match status" value="1"/>
</dbReference>
<proteinExistence type="predicted"/>
<evidence type="ECO:0000259" key="3">
    <source>
        <dbReference type="Pfam" id="PF00725"/>
    </source>
</evidence>
<evidence type="ECO:0000256" key="2">
    <source>
        <dbReference type="PIRSR" id="PIRSR000105-1"/>
    </source>
</evidence>
<dbReference type="EMBL" id="FNEB01000001">
    <property type="protein sequence ID" value="SDH96195.1"/>
    <property type="molecule type" value="Genomic_DNA"/>
</dbReference>
<feature type="domain" description="3-hydroxyacyl-CoA dehydrogenase C-terminal" evidence="3">
    <location>
        <begin position="188"/>
        <end position="256"/>
    </location>
</feature>
<dbReference type="Pfam" id="PF00725">
    <property type="entry name" value="3HCDH"/>
    <property type="match status" value="1"/>
</dbReference>
<dbReference type="PANTHER" id="PTHR48075">
    <property type="entry name" value="3-HYDROXYACYL-COA DEHYDROGENASE FAMILY PROTEIN"/>
    <property type="match status" value="1"/>
</dbReference>
<keyword evidence="1" id="KW-0560">Oxidoreductase</keyword>
<reference evidence="5 6" key="1">
    <citation type="submission" date="2016-10" db="EMBL/GenBank/DDBJ databases">
        <authorList>
            <person name="de Groot N.N."/>
        </authorList>
    </citation>
    <scope>NUCLEOTIDE SEQUENCE [LARGE SCALE GENOMIC DNA]</scope>
    <source>
        <strain evidence="5 6">DSM 28010</strain>
    </source>
</reference>
<gene>
    <name evidence="5" type="ORF">SAMN05421850_101169</name>
</gene>
<accession>A0A1G8GP65</accession>
<feature type="domain" description="3-hydroxyacyl-CoA dehydrogenase NAD binding" evidence="4">
    <location>
        <begin position="6"/>
        <end position="181"/>
    </location>
</feature>
<dbReference type="GO" id="GO:0070403">
    <property type="term" value="F:NAD+ binding"/>
    <property type="evidence" value="ECO:0007669"/>
    <property type="project" value="InterPro"/>
</dbReference>
<dbReference type="PANTHER" id="PTHR48075:SF5">
    <property type="entry name" value="3-HYDROXYBUTYRYL-COA DEHYDROGENASE"/>
    <property type="match status" value="1"/>
</dbReference>
<sequence>MADIRNVAVIGGGLIGASWAALFVAQGLSVRVHEPDGNTADQVAARVRAAWPDLQALGLTDLDVDKALARLVVTPDMSLACQDIDFVQECGPDRLEVKHAIIARVESCIAPETVIASSSSALLPSEIQARASHPGRILVGHPFNPPHLIPLVELVAGQATTPQAVEAARAFYENLGREVIVPQRELRGHVANRLTAALYREAVHLVAEGVASVADVDRAVSAGPGLRWALMGPHLTYHLGGGAGGFRHYITHLGPAQQARWAELGSPTLDTATIDALIAGVEDELAALDADTLPERRDAALVGLLQLKQRLGFGG</sequence>
<dbReference type="GO" id="GO:0006631">
    <property type="term" value="P:fatty acid metabolic process"/>
    <property type="evidence" value="ECO:0007669"/>
    <property type="project" value="InterPro"/>
</dbReference>
<evidence type="ECO:0000259" key="4">
    <source>
        <dbReference type="Pfam" id="PF02737"/>
    </source>
</evidence>
<dbReference type="InterPro" id="IPR022694">
    <property type="entry name" value="3-OHacyl-CoA_DH"/>
</dbReference>
<dbReference type="Gene3D" id="1.10.1040.10">
    <property type="entry name" value="N-(1-d-carboxylethyl)-l-norvaline Dehydrogenase, domain 2"/>
    <property type="match status" value="1"/>
</dbReference>
<dbReference type="RefSeq" id="WP_090026944.1">
    <property type="nucleotide sequence ID" value="NZ_FNEB01000001.1"/>
</dbReference>
<dbReference type="Pfam" id="PF02737">
    <property type="entry name" value="3HCDH_N"/>
    <property type="match status" value="1"/>
</dbReference>
<dbReference type="OrthoDB" id="9803287at2"/>
<organism evidence="5 6">
    <name type="scientific">Lutimaribacter saemankumensis</name>
    <dbReference type="NCBI Taxonomy" id="490829"/>
    <lineage>
        <taxon>Bacteria</taxon>
        <taxon>Pseudomonadati</taxon>
        <taxon>Pseudomonadota</taxon>
        <taxon>Alphaproteobacteria</taxon>
        <taxon>Rhodobacterales</taxon>
        <taxon>Roseobacteraceae</taxon>
        <taxon>Lutimaribacter</taxon>
    </lineage>
</organism>
<dbReference type="Proteomes" id="UP000199340">
    <property type="component" value="Unassembled WGS sequence"/>
</dbReference>
<feature type="site" description="Important for catalytic activity" evidence="2">
    <location>
        <position position="141"/>
    </location>
</feature>
<dbReference type="SUPFAM" id="SSF48179">
    <property type="entry name" value="6-phosphogluconate dehydrogenase C-terminal domain-like"/>
    <property type="match status" value="1"/>
</dbReference>
<dbReference type="InterPro" id="IPR006108">
    <property type="entry name" value="3HC_DH_C"/>
</dbReference>
<protein>
    <submittedName>
        <fullName evidence="5">3-hydroxyacyl-CoA dehydrogenase</fullName>
    </submittedName>
</protein>
<name>A0A1G8GP65_9RHOB</name>
<dbReference type="AlphaFoldDB" id="A0A1G8GP65"/>
<dbReference type="InterPro" id="IPR006176">
    <property type="entry name" value="3-OHacyl-CoA_DH_NAD-bd"/>
</dbReference>